<keyword evidence="3 6" id="KW-0378">Hydrolase</keyword>
<dbReference type="InterPro" id="IPR011013">
    <property type="entry name" value="Gal_mutarotase_sf_dom"/>
</dbReference>
<evidence type="ECO:0000256" key="3">
    <source>
        <dbReference type="ARBA" id="ARBA00022801"/>
    </source>
</evidence>
<dbReference type="InterPro" id="IPR000602">
    <property type="entry name" value="Glyco_hydro_38_N"/>
</dbReference>
<dbReference type="InterPro" id="IPR028995">
    <property type="entry name" value="Glyco_hydro_57/38_cen_sf"/>
</dbReference>
<organism evidence="6 7">
    <name type="scientific">Faecalicatena orotica</name>
    <dbReference type="NCBI Taxonomy" id="1544"/>
    <lineage>
        <taxon>Bacteria</taxon>
        <taxon>Bacillati</taxon>
        <taxon>Bacillota</taxon>
        <taxon>Clostridia</taxon>
        <taxon>Lachnospirales</taxon>
        <taxon>Lachnospiraceae</taxon>
        <taxon>Faecalicatena</taxon>
    </lineage>
</organism>
<dbReference type="Pfam" id="PF01074">
    <property type="entry name" value="Glyco_hydro_38N"/>
    <property type="match status" value="1"/>
</dbReference>
<evidence type="ECO:0000259" key="5">
    <source>
        <dbReference type="SMART" id="SM00872"/>
    </source>
</evidence>
<dbReference type="GO" id="GO:0046872">
    <property type="term" value="F:metal ion binding"/>
    <property type="evidence" value="ECO:0007669"/>
    <property type="project" value="UniProtKB-KW"/>
</dbReference>
<dbReference type="Pfam" id="PF07748">
    <property type="entry name" value="Glyco_hydro_38C"/>
    <property type="match status" value="1"/>
</dbReference>
<dbReference type="SUPFAM" id="SSF88713">
    <property type="entry name" value="Glycoside hydrolase/deacetylase"/>
    <property type="match status" value="1"/>
</dbReference>
<dbReference type="SMART" id="SM00872">
    <property type="entry name" value="Alpha-mann_mid"/>
    <property type="match status" value="1"/>
</dbReference>
<evidence type="ECO:0000256" key="4">
    <source>
        <dbReference type="ARBA" id="ARBA00023295"/>
    </source>
</evidence>
<comment type="similarity">
    <text evidence="1">Belongs to the glycosyl hydrolase 38 family.</text>
</comment>
<dbReference type="InterPro" id="IPR011330">
    <property type="entry name" value="Glyco_hydro/deAcase_b/a-brl"/>
</dbReference>
<gene>
    <name evidence="6" type="ORF">A8806_12419</name>
</gene>
<dbReference type="PANTHER" id="PTHR46017">
    <property type="entry name" value="ALPHA-MANNOSIDASE 2C1"/>
    <property type="match status" value="1"/>
</dbReference>
<dbReference type="GO" id="GO:0030246">
    <property type="term" value="F:carbohydrate binding"/>
    <property type="evidence" value="ECO:0007669"/>
    <property type="project" value="InterPro"/>
</dbReference>
<dbReference type="SUPFAM" id="SSF74650">
    <property type="entry name" value="Galactose mutarotase-like"/>
    <property type="match status" value="1"/>
</dbReference>
<name>A0A2Y9BPS3_9FIRM</name>
<dbReference type="InterPro" id="IPR027291">
    <property type="entry name" value="Glyco_hydro_38_N_sf"/>
</dbReference>
<dbReference type="GO" id="GO:0009313">
    <property type="term" value="P:oligosaccharide catabolic process"/>
    <property type="evidence" value="ECO:0007669"/>
    <property type="project" value="TreeGrafter"/>
</dbReference>
<dbReference type="PANTHER" id="PTHR46017:SF2">
    <property type="entry name" value="MANNOSYLGLYCERATE HYDROLASE"/>
    <property type="match status" value="1"/>
</dbReference>
<dbReference type="Gene3D" id="1.20.1270.50">
    <property type="entry name" value="Glycoside hydrolase family 38, central domain"/>
    <property type="match status" value="1"/>
</dbReference>
<dbReference type="InterPro" id="IPR011682">
    <property type="entry name" value="Glyco_hydro_38_C"/>
</dbReference>
<protein>
    <submittedName>
        <fullName evidence="6">Mannosylglycerate hydrolase</fullName>
    </submittedName>
</protein>
<dbReference type="InterPro" id="IPR037094">
    <property type="entry name" value="Glyco_hydro_38_cen_sf"/>
</dbReference>
<dbReference type="GO" id="GO:0006013">
    <property type="term" value="P:mannose metabolic process"/>
    <property type="evidence" value="ECO:0007669"/>
    <property type="project" value="InterPro"/>
</dbReference>
<keyword evidence="7" id="KW-1185">Reference proteome</keyword>
<evidence type="ECO:0000313" key="6">
    <source>
        <dbReference type="EMBL" id="PWJ19057.1"/>
    </source>
</evidence>
<dbReference type="Pfam" id="PF09261">
    <property type="entry name" value="Alpha-mann_mid"/>
    <property type="match status" value="1"/>
</dbReference>
<dbReference type="RefSeq" id="WP_109733919.1">
    <property type="nucleotide sequence ID" value="NZ_BAAACK010000028.1"/>
</dbReference>
<dbReference type="AlphaFoldDB" id="A0A2Y9BPS3"/>
<dbReference type="Proteomes" id="UP000245845">
    <property type="component" value="Unassembled WGS sequence"/>
</dbReference>
<sequence>MSGKKINYIIPHTHWDREWRYPIWKNRMLLIEFMEELLEILDTNPDYHCFLLDGQVAPIEDYLEVKPENKAKVDSYIAEGRIAVGPWYTLPDLYPLDGECLVRNLLKGIRVSEKHGRCMKVGYNSFGWGQTAQFPQIYNKFGIDFIICAKKVSKDRAPESEFMWEGPDGTRMLTTRLGDNARANFYFYTYLYGKYGINCLSGEFAYHPRLSGMAVHNAAAGHADEDFFMVSSKMNYEKEWLEKGFLDTEKGTEDTVAKDNRLYLDGTDFSTPHPELTDMLQDLKEIFPEQEFMNTRLEEYAEKMHEIIDKDSLKTVFGELRDGPSCDCSGNALASRMYLKLLNKKAENLLIRKAEPFMAVNFLLGNGYESGYLGKAWDYMLKAHPHDSINGVTQDKTADDVEYRLNQAVEMGQVLCDHAAYGVIRQLNFGDEHEGKQALVVFNPHPFEIEEVCKVMAATPREDAVWSLEAQDMYGNRLKTQEIMRDEKSFPVHDMEARPWPYAADRHEFYVETGVIPAMGYKTIFLEPKSRFSRTHYYWMEMRKSEGCDICVSDNILENENLKVTVNFNGTMNMLDKAGGEVYENLHYFEDAGDVGNYWAYYPPYHNQIYTTLTESAQVWCEDNGPLSATLGICYRMMLPAAGFESKCGVYGEGKRSEEKKAFEIVSYITLEKGAKSLKVRTVVENNVENHRLRVAFPTGIQAETVDTAGHFCVDKRPAHPVKDQNGEFYPEMRTLPMQIFADVSDPHRGLGIVNSCFTEYEMKDDQTLYMTLFRAMGNMIVTWWEAVGEFPGKKGSQLQRKMEFEYAIYPHKGSWEEAQVYAEARKINTPVMIYQVIGGKGGSLPLEQEFLRIDSKNLQVSAFKKSEDRESLILRVYNPTGKVIRTQIGLNVPGFKAGRVTECNMNEEPTEITCAVTDNVWETEVGVNEIKTFEIV</sequence>
<dbReference type="Gene3D" id="3.20.110.10">
    <property type="entry name" value="Glycoside hydrolase 38, N terminal domain"/>
    <property type="match status" value="2"/>
</dbReference>
<comment type="caution">
    <text evidence="6">The sequence shown here is derived from an EMBL/GenBank/DDBJ whole genome shotgun (WGS) entry which is preliminary data.</text>
</comment>
<dbReference type="GO" id="GO:0004559">
    <property type="term" value="F:alpha-mannosidase activity"/>
    <property type="evidence" value="ECO:0007669"/>
    <property type="project" value="InterPro"/>
</dbReference>
<accession>A0A2Y9BPS3</accession>
<keyword evidence="2" id="KW-0479">Metal-binding</keyword>
<dbReference type="InterPro" id="IPR041147">
    <property type="entry name" value="GH38_C"/>
</dbReference>
<dbReference type="Pfam" id="PF17677">
    <property type="entry name" value="Glyco_hydro38C2"/>
    <property type="match status" value="1"/>
</dbReference>
<dbReference type="Gene3D" id="2.60.40.2220">
    <property type="match status" value="1"/>
</dbReference>
<dbReference type="Gene3D" id="2.70.98.30">
    <property type="entry name" value="Golgi alpha-mannosidase II, domain 4"/>
    <property type="match status" value="1"/>
</dbReference>
<evidence type="ECO:0000313" key="7">
    <source>
        <dbReference type="Proteomes" id="UP000245845"/>
    </source>
</evidence>
<evidence type="ECO:0000256" key="1">
    <source>
        <dbReference type="ARBA" id="ARBA00009792"/>
    </source>
</evidence>
<reference evidence="6 7" key="1">
    <citation type="submission" date="2018-05" db="EMBL/GenBank/DDBJ databases">
        <title>The Hungate 1000. A catalogue of reference genomes from the rumen microbiome.</title>
        <authorList>
            <person name="Kelly W."/>
        </authorList>
    </citation>
    <scope>NUCLEOTIDE SEQUENCE [LARGE SCALE GENOMIC DNA]</scope>
    <source>
        <strain evidence="6 7">NLAE-zl-C242</strain>
    </source>
</reference>
<dbReference type="OrthoDB" id="9764050at2"/>
<dbReference type="InterPro" id="IPR015341">
    <property type="entry name" value="Glyco_hydro_38_cen"/>
</dbReference>
<dbReference type="EMBL" id="QGDL01000024">
    <property type="protein sequence ID" value="PWJ19057.1"/>
    <property type="molecule type" value="Genomic_DNA"/>
</dbReference>
<keyword evidence="4" id="KW-0326">Glycosidase</keyword>
<feature type="domain" description="Glycoside hydrolase family 38 central" evidence="5">
    <location>
        <begin position="334"/>
        <end position="405"/>
    </location>
</feature>
<evidence type="ECO:0000256" key="2">
    <source>
        <dbReference type="ARBA" id="ARBA00022723"/>
    </source>
</evidence>
<proteinExistence type="inferred from homology"/>
<dbReference type="SUPFAM" id="SSF88688">
    <property type="entry name" value="Families 57/38 glycoside transferase middle domain"/>
    <property type="match status" value="1"/>
</dbReference>